<accession>A0A1Y2LA21</accession>
<dbReference type="EMBL" id="JFKB01000012">
    <property type="protein sequence ID" value="OSQ46220.1"/>
    <property type="molecule type" value="Genomic_DNA"/>
</dbReference>
<evidence type="ECO:0000313" key="3">
    <source>
        <dbReference type="Proteomes" id="UP000193396"/>
    </source>
</evidence>
<dbReference type="PANTHER" id="PTHR35563:SF2">
    <property type="entry name" value="BARREL METAL-DEPENDENT HYDROLASE, PUTATIVE (AFU_ORTHOLOGUE AFUA_1G16240)-RELATED"/>
    <property type="match status" value="1"/>
</dbReference>
<sequence length="290" mass="31993">MNTAPITYNPAPTQPSFVMPKGACDTHCHVFGPSVRFPFAPESALQPGDAPKEKLFALHDMMGIERCVIVQSGVHGFDNSAVANAIAARPKTYLGVALLPTDVSDDEIKRHHELGFRGIRFNYMSHLKGGASMDQLLHLADRLGRFDWHLQIHMDSDLIAEKAVGLAKASVPVVIDHMGRVDASLGLDQEPFNALLRLMENDHLLVKVSGCERSSRQDAPYVDAIPFARKLVETFPDRVLWGTDWPHPNFRADAPDDGVLVDLIAAIAPTPDLQQALLVDNPMRFYRFAA</sequence>
<dbReference type="STRING" id="1293890.TALK_16570"/>
<dbReference type="InterPro" id="IPR052358">
    <property type="entry name" value="Aro_Compnd_Degr_Hydrolases"/>
</dbReference>
<proteinExistence type="predicted"/>
<gene>
    <name evidence="2" type="ORF">TALK_16570</name>
</gene>
<name>A0A1Y2LA21_9PROT</name>
<dbReference type="InterPro" id="IPR032466">
    <property type="entry name" value="Metal_Hydrolase"/>
</dbReference>
<keyword evidence="3" id="KW-1185">Reference proteome</keyword>
<evidence type="ECO:0000313" key="2">
    <source>
        <dbReference type="EMBL" id="OSQ46220.1"/>
    </source>
</evidence>
<dbReference type="AlphaFoldDB" id="A0A1Y2LA21"/>
<evidence type="ECO:0000259" key="1">
    <source>
        <dbReference type="Pfam" id="PF04909"/>
    </source>
</evidence>
<protein>
    <submittedName>
        <fullName evidence="2">Amidohydrolase</fullName>
    </submittedName>
</protein>
<dbReference type="Gene3D" id="3.20.20.140">
    <property type="entry name" value="Metal-dependent hydrolases"/>
    <property type="match status" value="1"/>
</dbReference>
<organism evidence="2 3">
    <name type="scientific">Thalassospira alkalitolerans</name>
    <dbReference type="NCBI Taxonomy" id="1293890"/>
    <lineage>
        <taxon>Bacteria</taxon>
        <taxon>Pseudomonadati</taxon>
        <taxon>Pseudomonadota</taxon>
        <taxon>Alphaproteobacteria</taxon>
        <taxon>Rhodospirillales</taxon>
        <taxon>Thalassospiraceae</taxon>
        <taxon>Thalassospira</taxon>
    </lineage>
</organism>
<dbReference type="SUPFAM" id="SSF51556">
    <property type="entry name" value="Metallo-dependent hydrolases"/>
    <property type="match status" value="1"/>
</dbReference>
<reference evidence="2 3" key="1">
    <citation type="submission" date="2014-03" db="EMBL/GenBank/DDBJ databases">
        <title>The draft genome sequence of Thalassospira alkalitolerans JCM 18968.</title>
        <authorList>
            <person name="Lai Q."/>
            <person name="Shao Z."/>
        </authorList>
    </citation>
    <scope>NUCLEOTIDE SEQUENCE [LARGE SCALE GENOMIC DNA]</scope>
    <source>
        <strain evidence="2 3">JCM 18968</strain>
    </source>
</reference>
<dbReference type="GO" id="GO:0016787">
    <property type="term" value="F:hydrolase activity"/>
    <property type="evidence" value="ECO:0007669"/>
    <property type="project" value="UniProtKB-KW"/>
</dbReference>
<dbReference type="InterPro" id="IPR006680">
    <property type="entry name" value="Amidohydro-rel"/>
</dbReference>
<comment type="caution">
    <text evidence="2">The sequence shown here is derived from an EMBL/GenBank/DDBJ whole genome shotgun (WGS) entry which is preliminary data.</text>
</comment>
<dbReference type="Proteomes" id="UP000193396">
    <property type="component" value="Unassembled WGS sequence"/>
</dbReference>
<dbReference type="PANTHER" id="PTHR35563">
    <property type="entry name" value="BARREL METAL-DEPENDENT HYDROLASE, PUTATIVE (AFU_ORTHOLOGUE AFUA_1G16240)-RELATED"/>
    <property type="match status" value="1"/>
</dbReference>
<keyword evidence="2" id="KW-0378">Hydrolase</keyword>
<dbReference type="OrthoDB" id="9787654at2"/>
<feature type="domain" description="Amidohydrolase-related" evidence="1">
    <location>
        <begin position="24"/>
        <end position="288"/>
    </location>
</feature>
<dbReference type="Pfam" id="PF04909">
    <property type="entry name" value="Amidohydro_2"/>
    <property type="match status" value="1"/>
</dbReference>
<dbReference type="RefSeq" id="WP_085620258.1">
    <property type="nucleotide sequence ID" value="NZ_CAXBPE010000012.1"/>
</dbReference>